<proteinExistence type="predicted"/>
<protein>
    <submittedName>
        <fullName evidence="3">Uncharacterized protein</fullName>
    </submittedName>
</protein>
<feature type="compositionally biased region" description="Basic and acidic residues" evidence="1">
    <location>
        <begin position="55"/>
        <end position="67"/>
    </location>
</feature>
<feature type="compositionally biased region" description="Low complexity" evidence="1">
    <location>
        <begin position="37"/>
        <end position="52"/>
    </location>
</feature>
<reference evidence="3" key="1">
    <citation type="submission" date="2022-11" db="UniProtKB">
        <authorList>
            <consortium name="WormBaseParasite"/>
        </authorList>
    </citation>
    <scope>IDENTIFICATION</scope>
</reference>
<feature type="compositionally biased region" description="Basic and acidic residues" evidence="1">
    <location>
        <begin position="244"/>
        <end position="253"/>
    </location>
</feature>
<feature type="region of interest" description="Disordered" evidence="1">
    <location>
        <begin position="30"/>
        <end position="67"/>
    </location>
</feature>
<feature type="region of interest" description="Disordered" evidence="1">
    <location>
        <begin position="243"/>
        <end position="263"/>
    </location>
</feature>
<keyword evidence="2" id="KW-1185">Reference proteome</keyword>
<organism evidence="2 3">
    <name type="scientific">Acrobeloides nanus</name>
    <dbReference type="NCBI Taxonomy" id="290746"/>
    <lineage>
        <taxon>Eukaryota</taxon>
        <taxon>Metazoa</taxon>
        <taxon>Ecdysozoa</taxon>
        <taxon>Nematoda</taxon>
        <taxon>Chromadorea</taxon>
        <taxon>Rhabditida</taxon>
        <taxon>Tylenchina</taxon>
        <taxon>Cephalobomorpha</taxon>
        <taxon>Cephaloboidea</taxon>
        <taxon>Cephalobidae</taxon>
        <taxon>Acrobeloides</taxon>
    </lineage>
</organism>
<feature type="region of interest" description="Disordered" evidence="1">
    <location>
        <begin position="188"/>
        <end position="215"/>
    </location>
</feature>
<name>A0A914D6R8_9BILA</name>
<dbReference type="AlphaFoldDB" id="A0A914D6R8"/>
<evidence type="ECO:0000256" key="1">
    <source>
        <dbReference type="SAM" id="MobiDB-lite"/>
    </source>
</evidence>
<accession>A0A914D6R8</accession>
<dbReference type="Proteomes" id="UP000887540">
    <property type="component" value="Unplaced"/>
</dbReference>
<feature type="compositionally biased region" description="Polar residues" evidence="1">
    <location>
        <begin position="193"/>
        <end position="209"/>
    </location>
</feature>
<evidence type="ECO:0000313" key="2">
    <source>
        <dbReference type="Proteomes" id="UP000887540"/>
    </source>
</evidence>
<evidence type="ECO:0000313" key="3">
    <source>
        <dbReference type="WBParaSite" id="ACRNAN_scaffold2015.g12585.t1"/>
    </source>
</evidence>
<sequence>MTIDTNLANWNKENECSAKSVRFAESKAANLYKSSRSRSTSSSPTIKSQQKSPRCRVESDSEVPSDSKWKKIREKFATEEDIQNEDELVNELLKLCEWWTLPEYTEDFNPSADSEDEWFERHLSRTTKRKSPYRSRAFTITSSNNSSTSSLEGLVTSCPQASQANLSLGLSSLRLNSKVFTDPDWIERDEDSQLSTDSGYKSETPTLNPNPIRKPFGLRQETVASNPIKQPSFGENDFAWAEETTPKVEEAQKKNLKPLSTRKNSQEFWNDIHSVNF</sequence>
<dbReference type="WBParaSite" id="ACRNAN_scaffold2015.g12585.t1">
    <property type="protein sequence ID" value="ACRNAN_scaffold2015.g12585.t1"/>
    <property type="gene ID" value="ACRNAN_scaffold2015.g12585"/>
</dbReference>